<dbReference type="InterPro" id="IPR018485">
    <property type="entry name" value="FGGY_C"/>
</dbReference>
<reference evidence="6" key="1">
    <citation type="submission" date="2020-05" db="EMBL/GenBank/DDBJ databases">
        <authorList>
            <person name="Chiriac C."/>
            <person name="Salcher M."/>
            <person name="Ghai R."/>
            <person name="Kavagutti S V."/>
        </authorList>
    </citation>
    <scope>NUCLEOTIDE SEQUENCE</scope>
</reference>
<keyword evidence="1" id="KW-0808">Transferase</keyword>
<evidence type="ECO:0000259" key="5">
    <source>
        <dbReference type="Pfam" id="PF02782"/>
    </source>
</evidence>
<evidence type="ECO:0000256" key="2">
    <source>
        <dbReference type="ARBA" id="ARBA00022777"/>
    </source>
</evidence>
<dbReference type="SUPFAM" id="SSF53067">
    <property type="entry name" value="Actin-like ATPase domain"/>
    <property type="match status" value="2"/>
</dbReference>
<feature type="domain" description="Carbohydrate kinase FGGY C-terminal" evidence="5">
    <location>
        <begin position="241"/>
        <end position="424"/>
    </location>
</feature>
<dbReference type="EMBL" id="CAFBNF010000253">
    <property type="protein sequence ID" value="CAB4958388.1"/>
    <property type="molecule type" value="Genomic_DNA"/>
</dbReference>
<dbReference type="InterPro" id="IPR000577">
    <property type="entry name" value="Carb_kinase_FGGY"/>
</dbReference>
<feature type="domain" description="Carbohydrate kinase FGGY N-terminal" evidence="4">
    <location>
        <begin position="2"/>
        <end position="231"/>
    </location>
</feature>
<sequence>MVINPHGQVVARAQHAYATERPEPGASEQNPAHWVSAAGTALRSLAAQTDSSSWQGIGLSAMLPTLVALDADRASLGPAITWEDARADAEGEALREACGDHALYRLTGQWVDGRYLLPMLARRCAIDEGLRQRVTSIAGAKDVLVVWLTGELLTDPSTAAGFGCFDLARGTWDDAVRTSAATLSGVRPDLPEVVEATAHRPLLASVAAELRLPEGLPVVVGAADSVLGALGLGITEPGQVAYVAGTSTIILGIAATAEPDDQHRYLITPLAQPGHYGLEMDLLATGSAIRWLTGLLGLPDEGALLALASTADPTSTPAFLPYVAPGEQGALWDPDLTGTLTGLGLSHGRADIARALIDGIVLESRRCLRVLDEHGFPPGPIVAAGGSSVDPWFRQQLADACGRTVIAAGSDDPDRSALGAALLARSSVGGESHPEGSLPASHNTVEHHPDVTTTERWGEVAARHESTLIALRSRHDMSKPLDAQ</sequence>
<dbReference type="InterPro" id="IPR043129">
    <property type="entry name" value="ATPase_NBD"/>
</dbReference>
<dbReference type="PIRSF" id="PIRSF000538">
    <property type="entry name" value="GlpK"/>
    <property type="match status" value="1"/>
</dbReference>
<dbReference type="Gene3D" id="3.30.420.40">
    <property type="match status" value="2"/>
</dbReference>
<accession>A0A6J7KPI4</accession>
<dbReference type="GO" id="GO:0005975">
    <property type="term" value="P:carbohydrate metabolic process"/>
    <property type="evidence" value="ECO:0007669"/>
    <property type="project" value="InterPro"/>
</dbReference>
<evidence type="ECO:0000313" key="6">
    <source>
        <dbReference type="EMBL" id="CAB4958388.1"/>
    </source>
</evidence>
<dbReference type="AlphaFoldDB" id="A0A6J7KPI4"/>
<dbReference type="PROSITE" id="PS00445">
    <property type="entry name" value="FGGY_KINASES_2"/>
    <property type="match status" value="1"/>
</dbReference>
<dbReference type="PANTHER" id="PTHR43095:SF2">
    <property type="entry name" value="GLUCONOKINASE"/>
    <property type="match status" value="1"/>
</dbReference>
<evidence type="ECO:0000259" key="4">
    <source>
        <dbReference type="Pfam" id="PF00370"/>
    </source>
</evidence>
<organism evidence="6">
    <name type="scientific">freshwater metagenome</name>
    <dbReference type="NCBI Taxonomy" id="449393"/>
    <lineage>
        <taxon>unclassified sequences</taxon>
        <taxon>metagenomes</taxon>
        <taxon>ecological metagenomes</taxon>
    </lineage>
</organism>
<dbReference type="Pfam" id="PF02782">
    <property type="entry name" value="FGGY_C"/>
    <property type="match status" value="1"/>
</dbReference>
<protein>
    <submittedName>
        <fullName evidence="6">Unannotated protein</fullName>
    </submittedName>
</protein>
<dbReference type="PANTHER" id="PTHR43095">
    <property type="entry name" value="SUGAR KINASE"/>
    <property type="match status" value="1"/>
</dbReference>
<dbReference type="InterPro" id="IPR050406">
    <property type="entry name" value="FGGY_Carb_Kinase"/>
</dbReference>
<evidence type="ECO:0000256" key="3">
    <source>
        <dbReference type="SAM" id="MobiDB-lite"/>
    </source>
</evidence>
<gene>
    <name evidence="6" type="ORF">UFOPK3773_01837</name>
</gene>
<dbReference type="Pfam" id="PF00370">
    <property type="entry name" value="FGGY_N"/>
    <property type="match status" value="1"/>
</dbReference>
<dbReference type="GO" id="GO:0016773">
    <property type="term" value="F:phosphotransferase activity, alcohol group as acceptor"/>
    <property type="evidence" value="ECO:0007669"/>
    <property type="project" value="InterPro"/>
</dbReference>
<keyword evidence="2" id="KW-0418">Kinase</keyword>
<dbReference type="GO" id="GO:0016301">
    <property type="term" value="F:kinase activity"/>
    <property type="evidence" value="ECO:0007669"/>
    <property type="project" value="UniProtKB-KW"/>
</dbReference>
<name>A0A6J7KPI4_9ZZZZ</name>
<dbReference type="InterPro" id="IPR018484">
    <property type="entry name" value="FGGY_N"/>
</dbReference>
<proteinExistence type="predicted"/>
<evidence type="ECO:0000256" key="1">
    <source>
        <dbReference type="ARBA" id="ARBA00022679"/>
    </source>
</evidence>
<feature type="region of interest" description="Disordered" evidence="3">
    <location>
        <begin position="426"/>
        <end position="455"/>
    </location>
</feature>
<dbReference type="InterPro" id="IPR018483">
    <property type="entry name" value="Carb_kinase_FGGY_CS"/>
</dbReference>